<evidence type="ECO:0000313" key="3">
    <source>
        <dbReference type="Proteomes" id="UP000824192"/>
    </source>
</evidence>
<reference evidence="2" key="2">
    <citation type="submission" date="2021-04" db="EMBL/GenBank/DDBJ databases">
        <authorList>
            <person name="Gilroy R."/>
        </authorList>
    </citation>
    <scope>NUCLEOTIDE SEQUENCE</scope>
    <source>
        <strain evidence="2">ChiGjej6B6-1540</strain>
    </source>
</reference>
<dbReference type="AlphaFoldDB" id="A0A9D1UNY5"/>
<gene>
    <name evidence="2" type="ORF">H9868_02730</name>
</gene>
<evidence type="ECO:0008006" key="4">
    <source>
        <dbReference type="Google" id="ProtNLM"/>
    </source>
</evidence>
<dbReference type="EMBL" id="DXGA01000061">
    <property type="protein sequence ID" value="HIW93435.1"/>
    <property type="molecule type" value="Genomic_DNA"/>
</dbReference>
<name>A0A9D1UNY5_9FIRM</name>
<dbReference type="SUPFAM" id="SSF69318">
    <property type="entry name" value="Integrin alpha N-terminal domain"/>
    <property type="match status" value="1"/>
</dbReference>
<reference evidence="2" key="1">
    <citation type="journal article" date="2021" name="PeerJ">
        <title>Extensive microbial diversity within the chicken gut microbiome revealed by metagenomics and culture.</title>
        <authorList>
            <person name="Gilroy R."/>
            <person name="Ravi A."/>
            <person name="Getino M."/>
            <person name="Pursley I."/>
            <person name="Horton D.L."/>
            <person name="Alikhan N.F."/>
            <person name="Baker D."/>
            <person name="Gharbi K."/>
            <person name="Hall N."/>
            <person name="Watson M."/>
            <person name="Adriaenssens E.M."/>
            <person name="Foster-Nyarko E."/>
            <person name="Jarju S."/>
            <person name="Secka A."/>
            <person name="Antonio M."/>
            <person name="Oren A."/>
            <person name="Chaudhuri R.R."/>
            <person name="La Ragione R."/>
            <person name="Hildebrand F."/>
            <person name="Pallen M.J."/>
        </authorList>
    </citation>
    <scope>NUCLEOTIDE SEQUENCE</scope>
    <source>
        <strain evidence="2">ChiGjej6B6-1540</strain>
    </source>
</reference>
<dbReference type="Proteomes" id="UP000824192">
    <property type="component" value="Unassembled WGS sequence"/>
</dbReference>
<comment type="caution">
    <text evidence="2">The sequence shown here is derived from an EMBL/GenBank/DDBJ whole genome shotgun (WGS) entry which is preliminary data.</text>
</comment>
<protein>
    <recommendedName>
        <fullName evidence="4">VCBS repeat-containing protein</fullName>
    </recommendedName>
</protein>
<proteinExistence type="predicted"/>
<organism evidence="2 3">
    <name type="scientific">Candidatus Flavonifractor merdipullorum</name>
    <dbReference type="NCBI Taxonomy" id="2838590"/>
    <lineage>
        <taxon>Bacteria</taxon>
        <taxon>Bacillati</taxon>
        <taxon>Bacillota</taxon>
        <taxon>Clostridia</taxon>
        <taxon>Eubacteriales</taxon>
        <taxon>Oscillospiraceae</taxon>
        <taxon>Flavonifractor</taxon>
    </lineage>
</organism>
<keyword evidence="1" id="KW-0732">Signal</keyword>
<dbReference type="InterPro" id="IPR028994">
    <property type="entry name" value="Integrin_alpha_N"/>
</dbReference>
<evidence type="ECO:0000313" key="2">
    <source>
        <dbReference type="EMBL" id="HIW93435.1"/>
    </source>
</evidence>
<feature type="chain" id="PRO_5039446087" description="VCBS repeat-containing protein" evidence="1">
    <location>
        <begin position="25"/>
        <end position="452"/>
    </location>
</feature>
<evidence type="ECO:0000256" key="1">
    <source>
        <dbReference type="SAM" id="SignalP"/>
    </source>
</evidence>
<accession>A0A9D1UNY5</accession>
<feature type="signal peptide" evidence="1">
    <location>
        <begin position="1"/>
        <end position="24"/>
    </location>
</feature>
<sequence length="452" mass="50674">MKRTFILPVLLAGALMLLPGCVSHTEESLFQLPRAPEDLNNLMSKIQEVTSQGGEQTAPLSGENIQNVQLQDLNGDGIKEAIAFFRMNGEEKPLKIYVYAQIDEEYQVQTVIEGTGTSINYVSYQDLNGDGSRELVVSWQISTQIHELAAYTIHQRQAIEVMSVTDYTDFTICDMDGDNAQEILVFRLEPEGEGAANLYDFRDGMMELQSEAPTSSGIKSISSGGIQNSHLMDGEPAVFLTYDYGTDGNVSITDIFAWKENRIQNITLNEQMASSSDTVLFNASVGPTDIDRDGVMELPQMVEVKEYKQTSTASNFWLVRWRKFDLDGTPHLLYTTYYNDRDGWYLELPERWVGKITLSRSDTAGGAERAVIFYYWEGDNSVEPVPFLAICRLTGSSRQTRVDINGRFRLADSGGSNPSTVYAAQFVEGGWNCGLDQEDIISRFHLIESDWY</sequence>